<evidence type="ECO:0000313" key="1">
    <source>
        <dbReference type="EMBL" id="MDV6265272.1"/>
    </source>
</evidence>
<accession>A0ABU4BM35</accession>
<dbReference type="Proteomes" id="UP001185927">
    <property type="component" value="Unassembled WGS sequence"/>
</dbReference>
<gene>
    <name evidence="1" type="ORF">R3Q16_01550</name>
</gene>
<name>A0ABU4BM35_RHOGO</name>
<organism evidence="1 2">
    <name type="scientific">Rhodococcus globerulus</name>
    <dbReference type="NCBI Taxonomy" id="33008"/>
    <lineage>
        <taxon>Bacteria</taxon>
        <taxon>Bacillati</taxon>
        <taxon>Actinomycetota</taxon>
        <taxon>Actinomycetes</taxon>
        <taxon>Mycobacteriales</taxon>
        <taxon>Nocardiaceae</taxon>
        <taxon>Rhodococcus</taxon>
    </lineage>
</organism>
<protein>
    <submittedName>
        <fullName evidence="1">Uncharacterized protein</fullName>
    </submittedName>
</protein>
<sequence>MTTPFTVTYVEHPGPTADSGLWNHANFERELLRTLMERPGDPAGLARRGIDAVCARLGRQATGRQSARVRPSVL</sequence>
<comment type="caution">
    <text evidence="1">The sequence shown here is derived from an EMBL/GenBank/DDBJ whole genome shotgun (WGS) entry which is preliminary data.</text>
</comment>
<evidence type="ECO:0000313" key="2">
    <source>
        <dbReference type="Proteomes" id="UP001185927"/>
    </source>
</evidence>
<keyword evidence="2" id="KW-1185">Reference proteome</keyword>
<reference evidence="1 2" key="1">
    <citation type="submission" date="2023-10" db="EMBL/GenBank/DDBJ databases">
        <title>Development of a sustainable strategy for remediation of hydrocarbon-contaminated territories based on the waste exchange concept.</title>
        <authorList>
            <person name="Krivoruchko A."/>
        </authorList>
    </citation>
    <scope>NUCLEOTIDE SEQUENCE [LARGE SCALE GENOMIC DNA]</scope>
    <source>
        <strain evidence="1 2">IEGM 1203</strain>
    </source>
</reference>
<dbReference type="RefSeq" id="WP_143547493.1">
    <property type="nucleotide sequence ID" value="NZ_CP079698.1"/>
</dbReference>
<proteinExistence type="predicted"/>
<dbReference type="EMBL" id="JAWLKB010000001">
    <property type="protein sequence ID" value="MDV6265272.1"/>
    <property type="molecule type" value="Genomic_DNA"/>
</dbReference>